<dbReference type="PROSITE" id="PS51737">
    <property type="entry name" value="RECOMBINASE_DNA_BIND"/>
    <property type="match status" value="1"/>
</dbReference>
<protein>
    <submittedName>
        <fullName evidence="4">Recombinase family protein</fullName>
    </submittedName>
</protein>
<dbReference type="InterPro" id="IPR011109">
    <property type="entry name" value="DNA_bind_recombinase_dom"/>
</dbReference>
<dbReference type="RefSeq" id="WP_206782304.1">
    <property type="nucleotide sequence ID" value="NZ_JAEMWV010000002.1"/>
</dbReference>
<proteinExistence type="predicted"/>
<dbReference type="InterPro" id="IPR036162">
    <property type="entry name" value="Resolvase-like_N_sf"/>
</dbReference>
<accession>A0A8I1MDD0</accession>
<gene>
    <name evidence="4" type="ORF">JF537_05820</name>
</gene>
<evidence type="ECO:0000313" key="4">
    <source>
        <dbReference type="EMBL" id="MBN8251100.1"/>
    </source>
</evidence>
<dbReference type="SUPFAM" id="SSF53041">
    <property type="entry name" value="Resolvase-like"/>
    <property type="match status" value="1"/>
</dbReference>
<name>A0A8I1MDD0_9BACI</name>
<organism evidence="4 5">
    <name type="scientific">Priestia flexa</name>
    <dbReference type="NCBI Taxonomy" id="86664"/>
    <lineage>
        <taxon>Bacteria</taxon>
        <taxon>Bacillati</taxon>
        <taxon>Bacillota</taxon>
        <taxon>Bacilli</taxon>
        <taxon>Bacillales</taxon>
        <taxon>Bacillaceae</taxon>
        <taxon>Priestia</taxon>
    </lineage>
</organism>
<evidence type="ECO:0000259" key="3">
    <source>
        <dbReference type="PROSITE" id="PS51737"/>
    </source>
</evidence>
<dbReference type="InterPro" id="IPR050639">
    <property type="entry name" value="SSR_resolvase"/>
</dbReference>
<sequence>MIKLAAGYVRRSSHKQQDNNSIEIQIQNIKEFAIRHNMDVPDELIFIEDVTSAFNTIANKRKELMRLSKKMLELNISTVIFYETSRMDRTGYSFILDFYRPLLEKMPELEVYTTNSTKPLNPDSPEVKLNFLISQIESEMKSERAIGSLKCDLDSDDNIRPGSKIPYGYTQINKKLYPNEEAEVVSLIFFLYSWGYSLVKISDLLNEANISSPQGKLWQSGTINKMIKNPVYTGNLSWTIHKMKSDNNHYFFKDTHQAIVDDFSIQLHKLNQRLQQQYGRIDTPFLFLKKVKCNHCHQVLNTQNGSTKRNGVKYVYQHYVCRTCNYKIDAEEIHKVFLPLVKERVYNLVSQDSIKRETLEFLTGMTTNLQHLFNETTEKITILTQQKQLAQELEDRELELYIEDLINHHQKVLKNQQNCLENVVKTSQAVDDGLFFSRFENLFYYELGEIEKRLIILYFVDYVSVTPDSKKNIYFKANIFDELTYSLSK</sequence>
<dbReference type="EMBL" id="JAEMWV010000002">
    <property type="protein sequence ID" value="MBN8251100.1"/>
    <property type="molecule type" value="Genomic_DNA"/>
</dbReference>
<dbReference type="GO" id="GO:0000150">
    <property type="term" value="F:DNA strand exchange activity"/>
    <property type="evidence" value="ECO:0007669"/>
    <property type="project" value="InterPro"/>
</dbReference>
<dbReference type="Pfam" id="PF07508">
    <property type="entry name" value="Recombinase"/>
    <property type="match status" value="1"/>
</dbReference>
<evidence type="ECO:0000256" key="1">
    <source>
        <dbReference type="ARBA" id="ARBA00023125"/>
    </source>
</evidence>
<keyword evidence="2" id="KW-0233">DNA recombination</keyword>
<dbReference type="Gene3D" id="3.40.50.1390">
    <property type="entry name" value="Resolvase, N-terminal catalytic domain"/>
    <property type="match status" value="1"/>
</dbReference>
<evidence type="ECO:0000256" key="2">
    <source>
        <dbReference type="ARBA" id="ARBA00023172"/>
    </source>
</evidence>
<evidence type="ECO:0000313" key="5">
    <source>
        <dbReference type="Proteomes" id="UP000664578"/>
    </source>
</evidence>
<dbReference type="AlphaFoldDB" id="A0A8I1MDD0"/>
<dbReference type="Proteomes" id="UP000664578">
    <property type="component" value="Unassembled WGS sequence"/>
</dbReference>
<dbReference type="CDD" id="cd00338">
    <property type="entry name" value="Ser_Recombinase"/>
    <property type="match status" value="1"/>
</dbReference>
<reference evidence="4" key="1">
    <citation type="submission" date="2020-12" db="EMBL/GenBank/DDBJ databases">
        <title>PHA producing bacteria isolated from mangrove.</title>
        <authorList>
            <person name="Zheng W."/>
            <person name="Yu S."/>
            <person name="Huang Y."/>
        </authorList>
    </citation>
    <scope>NUCLEOTIDE SEQUENCE</scope>
    <source>
        <strain evidence="4">GN22-4</strain>
    </source>
</reference>
<dbReference type="SMART" id="SM00857">
    <property type="entry name" value="Resolvase"/>
    <property type="match status" value="1"/>
</dbReference>
<dbReference type="Gene3D" id="3.90.1750.20">
    <property type="entry name" value="Putative Large Serine Recombinase, Chain B, Domain 2"/>
    <property type="match status" value="1"/>
</dbReference>
<dbReference type="GO" id="GO:0003677">
    <property type="term" value="F:DNA binding"/>
    <property type="evidence" value="ECO:0007669"/>
    <property type="project" value="UniProtKB-KW"/>
</dbReference>
<dbReference type="InterPro" id="IPR038109">
    <property type="entry name" value="DNA_bind_recomb_sf"/>
</dbReference>
<dbReference type="Pfam" id="PF00239">
    <property type="entry name" value="Resolvase"/>
    <property type="match status" value="1"/>
</dbReference>
<dbReference type="InterPro" id="IPR006119">
    <property type="entry name" value="Resolv_N"/>
</dbReference>
<feature type="domain" description="Recombinase" evidence="3">
    <location>
        <begin position="166"/>
        <end position="284"/>
    </location>
</feature>
<dbReference type="PANTHER" id="PTHR30461:SF2">
    <property type="entry name" value="SERINE RECOMBINASE PINE-RELATED"/>
    <property type="match status" value="1"/>
</dbReference>
<keyword evidence="1" id="KW-0238">DNA-binding</keyword>
<dbReference type="PANTHER" id="PTHR30461">
    <property type="entry name" value="DNA-INVERTASE FROM LAMBDOID PROPHAGE"/>
    <property type="match status" value="1"/>
</dbReference>
<comment type="caution">
    <text evidence="4">The sequence shown here is derived from an EMBL/GenBank/DDBJ whole genome shotgun (WGS) entry which is preliminary data.</text>
</comment>